<evidence type="ECO:0000256" key="2">
    <source>
        <dbReference type="ARBA" id="ARBA00022801"/>
    </source>
</evidence>
<dbReference type="Pfam" id="PF13279">
    <property type="entry name" value="4HBT_2"/>
    <property type="match status" value="1"/>
</dbReference>
<dbReference type="RefSeq" id="WP_229657571.1">
    <property type="nucleotide sequence ID" value="NZ_BMNY01000003.1"/>
</dbReference>
<dbReference type="InterPro" id="IPR029069">
    <property type="entry name" value="HotDog_dom_sf"/>
</dbReference>
<dbReference type="PANTHER" id="PTHR31793">
    <property type="entry name" value="4-HYDROXYBENZOYL-COA THIOESTERASE FAMILY MEMBER"/>
    <property type="match status" value="1"/>
</dbReference>
<reference evidence="3" key="1">
    <citation type="journal article" date="2014" name="Int. J. Syst. Evol. Microbiol.">
        <title>Complete genome sequence of Corynebacterium casei LMG S-19264T (=DSM 44701T), isolated from a smear-ripened cheese.</title>
        <authorList>
            <consortium name="US DOE Joint Genome Institute (JGI-PGF)"/>
            <person name="Walter F."/>
            <person name="Albersmeier A."/>
            <person name="Kalinowski J."/>
            <person name="Ruckert C."/>
        </authorList>
    </citation>
    <scope>NUCLEOTIDE SEQUENCE</scope>
    <source>
        <strain evidence="3">JCM 13583</strain>
    </source>
</reference>
<dbReference type="InterPro" id="IPR006684">
    <property type="entry name" value="YbgC/YbaW"/>
</dbReference>
<comment type="similarity">
    <text evidence="1">Belongs to the 4-hydroxybenzoyl-CoA thioesterase family.</text>
</comment>
<accession>A0AA37F9Y2</accession>
<name>A0AA37F9Y2_9ARCH</name>
<dbReference type="Proteomes" id="UP000632195">
    <property type="component" value="Unassembled WGS sequence"/>
</dbReference>
<dbReference type="PIRSF" id="PIRSF003230">
    <property type="entry name" value="YbgC"/>
    <property type="match status" value="1"/>
</dbReference>
<proteinExistence type="inferred from homology"/>
<dbReference type="InterPro" id="IPR050563">
    <property type="entry name" value="4-hydroxybenzoyl-CoA_TE"/>
</dbReference>
<keyword evidence="2" id="KW-0378">Hydrolase</keyword>
<evidence type="ECO:0000313" key="4">
    <source>
        <dbReference type="Proteomes" id="UP000632195"/>
    </source>
</evidence>
<organism evidence="3 4">
    <name type="scientific">Thermogymnomonas acidicola</name>
    <dbReference type="NCBI Taxonomy" id="399579"/>
    <lineage>
        <taxon>Archaea</taxon>
        <taxon>Methanobacteriati</taxon>
        <taxon>Thermoplasmatota</taxon>
        <taxon>Thermoplasmata</taxon>
        <taxon>Thermoplasmatales</taxon>
        <taxon>Thermogymnomonas</taxon>
    </lineage>
</organism>
<gene>
    <name evidence="3" type="ORF">GCM10007108_15300</name>
</gene>
<evidence type="ECO:0000313" key="3">
    <source>
        <dbReference type="EMBL" id="GGM78058.1"/>
    </source>
</evidence>
<protein>
    <submittedName>
        <fullName evidence="3">Thioesterase</fullName>
    </submittedName>
</protein>
<dbReference type="PANTHER" id="PTHR31793:SF27">
    <property type="entry name" value="NOVEL THIOESTERASE SUPERFAMILY DOMAIN AND SAPOSIN A-TYPE DOMAIN CONTAINING PROTEIN (0610012H03RIK)"/>
    <property type="match status" value="1"/>
</dbReference>
<dbReference type="CDD" id="cd00586">
    <property type="entry name" value="4HBT"/>
    <property type="match status" value="1"/>
</dbReference>
<dbReference type="AlphaFoldDB" id="A0AA37F9Y2"/>
<dbReference type="EMBL" id="BMNY01000003">
    <property type="protein sequence ID" value="GGM78058.1"/>
    <property type="molecule type" value="Genomic_DNA"/>
</dbReference>
<keyword evidence="4" id="KW-1185">Reference proteome</keyword>
<comment type="caution">
    <text evidence="3">The sequence shown here is derived from an EMBL/GenBank/DDBJ whole genome shotgun (WGS) entry which is preliminary data.</text>
</comment>
<evidence type="ECO:0000256" key="1">
    <source>
        <dbReference type="ARBA" id="ARBA00005953"/>
    </source>
</evidence>
<dbReference type="Gene3D" id="3.10.129.10">
    <property type="entry name" value="Hotdog Thioesterase"/>
    <property type="match status" value="1"/>
</dbReference>
<dbReference type="GO" id="GO:0047617">
    <property type="term" value="F:fatty acyl-CoA hydrolase activity"/>
    <property type="evidence" value="ECO:0007669"/>
    <property type="project" value="TreeGrafter"/>
</dbReference>
<dbReference type="SUPFAM" id="SSF54637">
    <property type="entry name" value="Thioesterase/thiol ester dehydrase-isomerase"/>
    <property type="match status" value="1"/>
</dbReference>
<sequence>MEIQVRYSDLDTLGHVNNSVYQNYFEMGRIMFLESAGFPHESDRHSFVVAHMEVDYIRPVHLGDRITLETELETIGNTSLTFRHTLYRDGTEVCARARAVLVYRENGQKARVPDALRALLREGHIGTTT</sequence>
<reference evidence="3" key="2">
    <citation type="submission" date="2022-09" db="EMBL/GenBank/DDBJ databases">
        <authorList>
            <person name="Sun Q."/>
            <person name="Ohkuma M."/>
        </authorList>
    </citation>
    <scope>NUCLEOTIDE SEQUENCE</scope>
    <source>
        <strain evidence="3">JCM 13583</strain>
    </source>
</reference>